<dbReference type="Pfam" id="PF12706">
    <property type="entry name" value="Lactamase_B_2"/>
    <property type="match status" value="1"/>
</dbReference>
<evidence type="ECO:0000259" key="2">
    <source>
        <dbReference type="Pfam" id="PF12706"/>
    </source>
</evidence>
<dbReference type="GO" id="GO:0016787">
    <property type="term" value="F:hydrolase activity"/>
    <property type="evidence" value="ECO:0007669"/>
    <property type="project" value="UniProtKB-KW"/>
</dbReference>
<keyword evidence="1 3" id="KW-0378">Hydrolase</keyword>
<keyword evidence="4" id="KW-1185">Reference proteome</keyword>
<protein>
    <submittedName>
        <fullName evidence="3">MBL fold metallo-hydrolase</fullName>
    </submittedName>
</protein>
<evidence type="ECO:0000256" key="1">
    <source>
        <dbReference type="ARBA" id="ARBA00022801"/>
    </source>
</evidence>
<evidence type="ECO:0000313" key="4">
    <source>
        <dbReference type="Proteomes" id="UP000216063"/>
    </source>
</evidence>
<dbReference type="RefSeq" id="WP_094479735.1">
    <property type="nucleotide sequence ID" value="NZ_NOZR01000008.1"/>
</dbReference>
<dbReference type="SUPFAM" id="SSF56281">
    <property type="entry name" value="Metallo-hydrolase/oxidoreductase"/>
    <property type="match status" value="1"/>
</dbReference>
<evidence type="ECO:0000313" key="3">
    <source>
        <dbReference type="EMBL" id="OYN79613.1"/>
    </source>
</evidence>
<feature type="domain" description="Metallo-beta-lactamase" evidence="2">
    <location>
        <begin position="22"/>
        <end position="223"/>
    </location>
</feature>
<proteinExistence type="predicted"/>
<organism evidence="3 4">
    <name type="scientific">Mycolicibacterium sphagni</name>
    <dbReference type="NCBI Taxonomy" id="1786"/>
    <lineage>
        <taxon>Bacteria</taxon>
        <taxon>Bacillati</taxon>
        <taxon>Actinomycetota</taxon>
        <taxon>Actinomycetes</taxon>
        <taxon>Mycobacteriales</taxon>
        <taxon>Mycobacteriaceae</taxon>
        <taxon>Mycolicibacterium</taxon>
    </lineage>
</organism>
<dbReference type="Proteomes" id="UP000216063">
    <property type="component" value="Unassembled WGS sequence"/>
</dbReference>
<reference evidence="3 4" key="1">
    <citation type="submission" date="2017-07" db="EMBL/GenBank/DDBJ databases">
        <title>The new phylogeny of genus Mycobacterium.</title>
        <authorList>
            <person name="Tortoli E."/>
            <person name="Trovato A."/>
            <person name="Cirillo D.M."/>
        </authorList>
    </citation>
    <scope>NUCLEOTIDE SEQUENCE [LARGE SCALE GENOMIC DNA]</scope>
    <source>
        <strain evidence="3 4">ATCC 33027</strain>
    </source>
</reference>
<dbReference type="AlphaFoldDB" id="A0A255DV93"/>
<dbReference type="EMBL" id="NOZR01000008">
    <property type="protein sequence ID" value="OYN79613.1"/>
    <property type="molecule type" value="Genomic_DNA"/>
</dbReference>
<dbReference type="InterPro" id="IPR036866">
    <property type="entry name" value="RibonucZ/Hydroxyglut_hydro"/>
</dbReference>
<dbReference type="PANTHER" id="PTHR43546">
    <property type="entry name" value="UPF0173 METAL-DEPENDENT HYDROLASE MJ1163-RELATED"/>
    <property type="match status" value="1"/>
</dbReference>
<dbReference type="PANTHER" id="PTHR43546:SF9">
    <property type="entry name" value="L-ASCORBATE-6-PHOSPHATE LACTONASE ULAG-RELATED"/>
    <property type="match status" value="1"/>
</dbReference>
<dbReference type="Gene3D" id="3.60.15.10">
    <property type="entry name" value="Ribonuclease Z/Hydroxyacylglutathione hydrolase-like"/>
    <property type="match status" value="1"/>
</dbReference>
<sequence length="260" mass="28513">MSTLQLTHLGGPTTLMEIDGWRILTDPTFDPPGRRYTFGWGTSSRKIAGPARPAEVVAPVDVVLLSHDQHADNLDDIGRRVLELAGTVITTVPAARRLGLPNTRGLADWETTTLQAPGRAPLTVTATPGRHGPRFSRPITGKVNGFALHRDGEEAAALWMSGDTVLYDGLREIARRIPVDVALVHLGGVRFGFTGPVRFTMTARDGVEFIRWLQPRVVVPVHYEGWTHFRDPETAARQILSNSDVGDRLRWLIPGEPTGV</sequence>
<name>A0A255DV93_9MYCO</name>
<dbReference type="InterPro" id="IPR001279">
    <property type="entry name" value="Metallo-B-lactamas"/>
</dbReference>
<dbReference type="OrthoDB" id="3204284at2"/>
<accession>A0A255DV93</accession>
<dbReference type="InterPro" id="IPR050114">
    <property type="entry name" value="UPF0173_UPF0282_UlaG_hydrolase"/>
</dbReference>
<comment type="caution">
    <text evidence="3">The sequence shown here is derived from an EMBL/GenBank/DDBJ whole genome shotgun (WGS) entry which is preliminary data.</text>
</comment>
<gene>
    <name evidence="3" type="ORF">CG716_12065</name>
</gene>